<comment type="caution">
    <text evidence="1">The sequence shown here is derived from an EMBL/GenBank/DDBJ whole genome shotgun (WGS) entry which is preliminary data.</text>
</comment>
<protein>
    <submittedName>
        <fullName evidence="1">Uncharacterized protein</fullName>
    </submittedName>
</protein>
<evidence type="ECO:0000313" key="1">
    <source>
        <dbReference type="EMBL" id="KKK48924.1"/>
    </source>
</evidence>
<dbReference type="EMBL" id="LAZR01068821">
    <property type="protein sequence ID" value="KKK48924.1"/>
    <property type="molecule type" value="Genomic_DNA"/>
</dbReference>
<reference evidence="1" key="1">
    <citation type="journal article" date="2015" name="Nature">
        <title>Complex archaea that bridge the gap between prokaryotes and eukaryotes.</title>
        <authorList>
            <person name="Spang A."/>
            <person name="Saw J.H."/>
            <person name="Jorgensen S.L."/>
            <person name="Zaremba-Niedzwiedzka K."/>
            <person name="Martijn J."/>
            <person name="Lind A.E."/>
            <person name="van Eijk R."/>
            <person name="Schleper C."/>
            <person name="Guy L."/>
            <person name="Ettema T.J."/>
        </authorList>
    </citation>
    <scope>NUCLEOTIDE SEQUENCE</scope>
</reference>
<gene>
    <name evidence="1" type="ORF">LCGC14_3140260</name>
</gene>
<organism evidence="1">
    <name type="scientific">marine sediment metagenome</name>
    <dbReference type="NCBI Taxonomy" id="412755"/>
    <lineage>
        <taxon>unclassified sequences</taxon>
        <taxon>metagenomes</taxon>
        <taxon>ecological metagenomes</taxon>
    </lineage>
</organism>
<dbReference type="AlphaFoldDB" id="A0A0F8Y430"/>
<accession>A0A0F8Y430</accession>
<name>A0A0F8Y430_9ZZZZ</name>
<proteinExistence type="predicted"/>
<feature type="non-terminal residue" evidence="1">
    <location>
        <position position="27"/>
    </location>
</feature>
<sequence>MAKCEKGVTWPDVIITRPPAVVEIVLR</sequence>